<protein>
    <recommendedName>
        <fullName evidence="5">Colicin import membrane protein</fullName>
    </recommendedName>
</protein>
<gene>
    <name evidence="3" type="ORF">J34TS1_03630</name>
</gene>
<comment type="caution">
    <text evidence="3">The sequence shown here is derived from an EMBL/GenBank/DDBJ whole genome shotgun (WGS) entry which is preliminary data.</text>
</comment>
<sequence>MIDGLNRNRRRSINIVVFMVVFLLIISGPLHAAASGWDAAFSNIEQLHDRFTALESAITTDKQQITALRKQNNDRLQEINRKVQLIDKVLVERLKSEAEQAKRKYAPMLAEYAELGRKAAEARKRKDSKSALLFDLKRNRIKASALAAKQEIKAKKEALAAAKKQANAKAKAVKAELLPVQAFKKQITVENAKIAELNKSKQEANKRYKTAVKQGDAVSAAAELKGMVEALNRVQVSQRKILEWEGNIAKALRSAEAKIPV</sequence>
<evidence type="ECO:0008006" key="5">
    <source>
        <dbReference type="Google" id="ProtNLM"/>
    </source>
</evidence>
<proteinExistence type="predicted"/>
<reference evidence="3 4" key="1">
    <citation type="submission" date="2021-03" db="EMBL/GenBank/DDBJ databases">
        <title>Antimicrobial resistance genes in bacteria isolated from Japanese honey, and their potential for conferring macrolide and lincosamide resistance in the American foulbrood pathogen Paenibacillus larvae.</title>
        <authorList>
            <person name="Okamoto M."/>
            <person name="Kumagai M."/>
            <person name="Kanamori H."/>
            <person name="Takamatsu D."/>
        </authorList>
    </citation>
    <scope>NUCLEOTIDE SEQUENCE [LARGE SCALE GENOMIC DNA]</scope>
    <source>
        <strain evidence="3 4">J34TS1</strain>
    </source>
</reference>
<feature type="signal peptide" evidence="2">
    <location>
        <begin position="1"/>
        <end position="32"/>
    </location>
</feature>
<evidence type="ECO:0000313" key="3">
    <source>
        <dbReference type="EMBL" id="GIO45598.1"/>
    </source>
</evidence>
<feature type="coiled-coil region" evidence="1">
    <location>
        <begin position="145"/>
        <end position="214"/>
    </location>
</feature>
<feature type="chain" id="PRO_5039549945" description="Colicin import membrane protein" evidence="2">
    <location>
        <begin position="33"/>
        <end position="261"/>
    </location>
</feature>
<name>A0A920CQN6_9BACL</name>
<accession>A0A920CQN6</accession>
<keyword evidence="2" id="KW-0732">Signal</keyword>
<organism evidence="3 4">
    <name type="scientific">Paenibacillus azoreducens</name>
    <dbReference type="NCBI Taxonomy" id="116718"/>
    <lineage>
        <taxon>Bacteria</taxon>
        <taxon>Bacillati</taxon>
        <taxon>Bacillota</taxon>
        <taxon>Bacilli</taxon>
        <taxon>Bacillales</taxon>
        <taxon>Paenibacillaceae</taxon>
        <taxon>Paenibacillus</taxon>
    </lineage>
</organism>
<dbReference type="EMBL" id="BORT01000001">
    <property type="protein sequence ID" value="GIO45598.1"/>
    <property type="molecule type" value="Genomic_DNA"/>
</dbReference>
<evidence type="ECO:0000256" key="2">
    <source>
        <dbReference type="SAM" id="SignalP"/>
    </source>
</evidence>
<evidence type="ECO:0000313" key="4">
    <source>
        <dbReference type="Proteomes" id="UP000682811"/>
    </source>
</evidence>
<evidence type="ECO:0000256" key="1">
    <source>
        <dbReference type="SAM" id="Coils"/>
    </source>
</evidence>
<dbReference type="RefSeq" id="WP_237100000.1">
    <property type="nucleotide sequence ID" value="NZ_AP025343.1"/>
</dbReference>
<keyword evidence="4" id="KW-1185">Reference proteome</keyword>
<dbReference type="Proteomes" id="UP000682811">
    <property type="component" value="Unassembled WGS sequence"/>
</dbReference>
<keyword evidence="1" id="KW-0175">Coiled coil</keyword>
<dbReference type="AlphaFoldDB" id="A0A920CQN6"/>